<evidence type="ECO:0000313" key="2">
    <source>
        <dbReference type="EMBL" id="SVA69377.1"/>
    </source>
</evidence>
<protein>
    <submittedName>
        <fullName evidence="2">Uncharacterized protein</fullName>
    </submittedName>
</protein>
<organism evidence="2">
    <name type="scientific">marine metagenome</name>
    <dbReference type="NCBI Taxonomy" id="408172"/>
    <lineage>
        <taxon>unclassified sequences</taxon>
        <taxon>metagenomes</taxon>
        <taxon>ecological metagenomes</taxon>
    </lineage>
</organism>
<feature type="compositionally biased region" description="Acidic residues" evidence="1">
    <location>
        <begin position="167"/>
        <end position="193"/>
    </location>
</feature>
<evidence type="ECO:0000256" key="1">
    <source>
        <dbReference type="SAM" id="MobiDB-lite"/>
    </source>
</evidence>
<dbReference type="EMBL" id="UINC01016711">
    <property type="protein sequence ID" value="SVA69377.1"/>
    <property type="molecule type" value="Genomic_DNA"/>
</dbReference>
<dbReference type="AlphaFoldDB" id="A0A381XYZ4"/>
<sequence length="364" mass="41129">MAKKKTKFKQLAEHILAGGFVTQPSMVDLDMFRTKIKPKMEDKVSDVKLKSLIENEEESHTVDAGKFNEALKTFPKLGNAIYGEHDLKSVAETLSYLAKTSRQHALSETEDWFDKITVNRNMKELGSLSGQFNKISTEAKSLQERMSALYEDMGHIINRYYDLDEDQDEEDELDPVGQEDDDIDNDGDSDDSDDYLRKRRQAISKAVKKEAVTSAVFKNPVTGDYMKIISGLAALDSRVVKAAQRAKAKEDRKKKESIKEGFGDRTGTWVDRQWGDPLPTLADYAKYVLKKEEKDIDEDADPRLKGMRSKLSKLRLKIAQMEDEPGGSARAEGLRKQRDSLRDQIAKLSGSAPKQGKWSKKLGK</sequence>
<proteinExistence type="predicted"/>
<accession>A0A381XYZ4</accession>
<gene>
    <name evidence="2" type="ORF">METZ01_LOCUS122231</name>
</gene>
<feature type="region of interest" description="Disordered" evidence="1">
    <location>
        <begin position="167"/>
        <end position="195"/>
    </location>
</feature>
<feature type="compositionally biased region" description="Basic and acidic residues" evidence="1">
    <location>
        <begin position="332"/>
        <end position="345"/>
    </location>
</feature>
<reference evidence="2" key="1">
    <citation type="submission" date="2018-05" db="EMBL/GenBank/DDBJ databases">
        <authorList>
            <person name="Lanie J.A."/>
            <person name="Ng W.-L."/>
            <person name="Kazmierczak K.M."/>
            <person name="Andrzejewski T.M."/>
            <person name="Davidsen T.M."/>
            <person name="Wayne K.J."/>
            <person name="Tettelin H."/>
            <person name="Glass J.I."/>
            <person name="Rusch D."/>
            <person name="Podicherti R."/>
            <person name="Tsui H.-C.T."/>
            <person name="Winkler M.E."/>
        </authorList>
    </citation>
    <scope>NUCLEOTIDE SEQUENCE</scope>
</reference>
<name>A0A381XYZ4_9ZZZZ</name>
<feature type="region of interest" description="Disordered" evidence="1">
    <location>
        <begin position="319"/>
        <end position="364"/>
    </location>
</feature>